<dbReference type="InterPro" id="IPR053137">
    <property type="entry name" value="NLR-like"/>
</dbReference>
<comment type="caution">
    <text evidence="3">The sequence shown here is derived from an EMBL/GenBank/DDBJ whole genome shotgun (WGS) entry which is preliminary data.</text>
</comment>
<dbReference type="PANTHER" id="PTHR46082">
    <property type="entry name" value="ATP/GTP-BINDING PROTEIN-RELATED"/>
    <property type="match status" value="1"/>
</dbReference>
<dbReference type="EMBL" id="JAPQKH010000002">
    <property type="protein sequence ID" value="KAJ5113431.1"/>
    <property type="molecule type" value="Genomic_DNA"/>
</dbReference>
<dbReference type="GO" id="GO:0009116">
    <property type="term" value="P:nucleoside metabolic process"/>
    <property type="evidence" value="ECO:0007669"/>
    <property type="project" value="InterPro"/>
</dbReference>
<dbReference type="SUPFAM" id="SSF53167">
    <property type="entry name" value="Purine and uridine phosphorylases"/>
    <property type="match status" value="1"/>
</dbReference>
<organism evidence="3 4">
    <name type="scientific">Penicillium angulare</name>
    <dbReference type="NCBI Taxonomy" id="116970"/>
    <lineage>
        <taxon>Eukaryota</taxon>
        <taxon>Fungi</taxon>
        <taxon>Dikarya</taxon>
        <taxon>Ascomycota</taxon>
        <taxon>Pezizomycotina</taxon>
        <taxon>Eurotiomycetes</taxon>
        <taxon>Eurotiomycetidae</taxon>
        <taxon>Eurotiales</taxon>
        <taxon>Aspergillaceae</taxon>
        <taxon>Penicillium</taxon>
    </lineage>
</organism>
<evidence type="ECO:0000313" key="3">
    <source>
        <dbReference type="EMBL" id="KAJ5113431.1"/>
    </source>
</evidence>
<name>A0A9W9KPU2_9EURO</name>
<keyword evidence="4" id="KW-1185">Reference proteome</keyword>
<proteinExistence type="predicted"/>
<dbReference type="InterPro" id="IPR035994">
    <property type="entry name" value="Nucleoside_phosphorylase_sf"/>
</dbReference>
<evidence type="ECO:0000259" key="2">
    <source>
        <dbReference type="Pfam" id="PF01048"/>
    </source>
</evidence>
<sequence>MAANRSQLKEEQHETDNRFDTSDAESVYTAGPSIHPQRRDAYIVVFADELLGGALPEETNESLINSLCAALPDLLKTFATMVGAAEATQIHGELMVFIRRHRHHITRIVEKSLLSGAPRDQKTDIKLDDLVWTWLQQSDLFEDPDIQPRHPSESLDSDDEYELDQDKEAVENNLPELEEQEYPPGLKEPFEQALVITGSETNAQATTVSQYVRQTWPFFGVELMHLVQRALQSPSAKQSCSFVDGTNLSAWSAGSEFICCVAGIPDIIAELGEQLAWMGSALRSLKAPDRRVSMCKQVVILKSETIEPGISRTCLYIDFRATPISNDYRVDKPDGQCWHQLFKSPVIVDGFSIPRRPSHYPGLEISLDAMANLVGTKRVETFDNQFFIKGFSVMLVPTHCEDNLIIWHMITSKNGDRITYLDAPNNAARNITPSQLETSRHILGWCSKIRYLAGTADASYAIDRSWLQPPSANSQFKGASVSAGFVVTCDDTAALGKRDRSDEVLRGTLRVRLSAMLKKYIVLWDVETKRGWLVNVPSVLLHLLRASLESNKTDDFSFAFLFKPKQFQESHRPHSRSSALEVLINPQNLNIKLYQDCETENETDKFFRIRDRVEILYAILEKMVDYQALITGQNGEKIKTAPRKYLEGWDFKDIATNSGTANDCIYPQVEKLKTAGKTWVDFTRALQAVFLFGRGFGEIIEPAEKNERCQYWGTLPSKKYYMAASMEDLINMMDRLGNPKSMPPRLVGSISWYPGSSSLTERCPCETTPQVHSELAHTLLPSHLDRRLPICSSSPLSATGAAIFGYNSNDGWLWGDIGDPEQGVPSASDDQYDSDDHGQARTSNIGIPIRNVPMTGTSSSVIVSHQYRIAIICALPQEMMAVRALFDDLHPKVISQDENDSNSYVFGRMAGHNVVTACLPSGEYGTNAASKVASDLQRSFPAVKFIFVVGIGGGVPSSKHDIRLGDVVVSTAIFQHDMGKVTSKNSTLNRTGTIQLPARSLRTAINSIRSDPRIGITSLEAHIAEIVKLRPDYQRPKEMVAREPIWSGHLHVEGVYTCEKCSYFEAPWTPRGPRVHYGLIASGNQVIKDALVRDHIAKDLDILCFEMESAGVMTTGQCLVIRGISDYADAGKNDEWHNYAAAVAAAYTKLFLSNIDNLETPIHRAIQVQPALDSNKNMYFPEMIR</sequence>
<feature type="compositionally biased region" description="Basic and acidic residues" evidence="1">
    <location>
        <begin position="7"/>
        <end position="21"/>
    </location>
</feature>
<dbReference type="GO" id="GO:0003824">
    <property type="term" value="F:catalytic activity"/>
    <property type="evidence" value="ECO:0007669"/>
    <property type="project" value="InterPro"/>
</dbReference>
<accession>A0A9W9KPU2</accession>
<dbReference type="Proteomes" id="UP001149165">
    <property type="component" value="Unassembled WGS sequence"/>
</dbReference>
<dbReference type="Gene3D" id="3.40.50.1580">
    <property type="entry name" value="Nucleoside phosphorylase domain"/>
    <property type="match status" value="1"/>
</dbReference>
<feature type="domain" description="Nucleoside phosphorylase" evidence="2">
    <location>
        <begin position="868"/>
        <end position="1138"/>
    </location>
</feature>
<feature type="region of interest" description="Disordered" evidence="1">
    <location>
        <begin position="817"/>
        <end position="843"/>
    </location>
</feature>
<dbReference type="OrthoDB" id="1658288at2759"/>
<evidence type="ECO:0000313" key="4">
    <source>
        <dbReference type="Proteomes" id="UP001149165"/>
    </source>
</evidence>
<feature type="region of interest" description="Disordered" evidence="1">
    <location>
        <begin position="1"/>
        <end position="32"/>
    </location>
</feature>
<dbReference type="PANTHER" id="PTHR46082:SF11">
    <property type="entry name" value="AAA+ ATPASE DOMAIN-CONTAINING PROTEIN-RELATED"/>
    <property type="match status" value="1"/>
</dbReference>
<gene>
    <name evidence="3" type="ORF">N7456_001965</name>
</gene>
<dbReference type="Pfam" id="PF01048">
    <property type="entry name" value="PNP_UDP_1"/>
    <property type="match status" value="1"/>
</dbReference>
<protein>
    <recommendedName>
        <fullName evidence="2">Nucleoside phosphorylase domain-containing protein</fullName>
    </recommendedName>
</protein>
<dbReference type="InterPro" id="IPR000845">
    <property type="entry name" value="Nucleoside_phosphorylase_d"/>
</dbReference>
<reference evidence="3" key="1">
    <citation type="submission" date="2022-11" db="EMBL/GenBank/DDBJ databases">
        <authorList>
            <person name="Petersen C."/>
        </authorList>
    </citation>
    <scope>NUCLEOTIDE SEQUENCE</scope>
    <source>
        <strain evidence="3">IBT 30069</strain>
    </source>
</reference>
<feature type="region of interest" description="Disordered" evidence="1">
    <location>
        <begin position="143"/>
        <end position="164"/>
    </location>
</feature>
<evidence type="ECO:0000256" key="1">
    <source>
        <dbReference type="SAM" id="MobiDB-lite"/>
    </source>
</evidence>
<dbReference type="CDD" id="cd09008">
    <property type="entry name" value="MTAN"/>
    <property type="match status" value="1"/>
</dbReference>
<reference evidence="3" key="2">
    <citation type="journal article" date="2023" name="IMA Fungus">
        <title>Comparative genomic study of the Penicillium genus elucidates a diverse pangenome and 15 lateral gene transfer events.</title>
        <authorList>
            <person name="Petersen C."/>
            <person name="Sorensen T."/>
            <person name="Nielsen M.R."/>
            <person name="Sondergaard T.E."/>
            <person name="Sorensen J.L."/>
            <person name="Fitzpatrick D.A."/>
            <person name="Frisvad J.C."/>
            <person name="Nielsen K.L."/>
        </authorList>
    </citation>
    <scope>NUCLEOTIDE SEQUENCE</scope>
    <source>
        <strain evidence="3">IBT 30069</strain>
    </source>
</reference>
<dbReference type="AlphaFoldDB" id="A0A9W9KPU2"/>